<feature type="chain" id="PRO_5022036987" description="DUF6268 domain-containing protein" evidence="1">
    <location>
        <begin position="19"/>
        <end position="296"/>
    </location>
</feature>
<gene>
    <name evidence="3" type="ORF">FNB79_10290</name>
</gene>
<proteinExistence type="predicted"/>
<keyword evidence="4" id="KW-1185">Reference proteome</keyword>
<name>A0A516GS29_9FLAO</name>
<dbReference type="Proteomes" id="UP000319209">
    <property type="component" value="Chromosome"/>
</dbReference>
<evidence type="ECO:0000313" key="3">
    <source>
        <dbReference type="EMBL" id="QDO94331.1"/>
    </source>
</evidence>
<dbReference type="AlphaFoldDB" id="A0A516GS29"/>
<dbReference type="OrthoDB" id="1114906at2"/>
<dbReference type="Pfam" id="PF19783">
    <property type="entry name" value="DUF6268"/>
    <property type="match status" value="1"/>
</dbReference>
<dbReference type="InterPro" id="IPR046235">
    <property type="entry name" value="DUF6268"/>
</dbReference>
<protein>
    <recommendedName>
        <fullName evidence="2">DUF6268 domain-containing protein</fullName>
    </recommendedName>
</protein>
<dbReference type="EMBL" id="CP041637">
    <property type="protein sequence ID" value="QDO94331.1"/>
    <property type="molecule type" value="Genomic_DNA"/>
</dbReference>
<accession>A0A516GS29</accession>
<feature type="signal peptide" evidence="1">
    <location>
        <begin position="1"/>
        <end position="18"/>
    </location>
</feature>
<dbReference type="KEGG" id="fop:FNB79_10290"/>
<evidence type="ECO:0000259" key="2">
    <source>
        <dbReference type="Pfam" id="PF19783"/>
    </source>
</evidence>
<sequence>MKKVLILLLFIGTKVSFAQQEDGVYVNTELLPSTGVGTTVKLEAGIDIPVINTAKEKLTVGGTVQNTSFNYVDDDVPFETEEIENFNAFSFRFTYQRSLSDNWALNIMGESQVSSNFGENEIKGDDLFFNALVTLEKYNADKNSLWVFGAAYDIKYGLYYPIPVISYTKRVDEEWAYKIGVPDSRVKWSFAKNHELEGFATLNGFTGNVNDGIDVYKVEYSGTLRQTSVLLGLGYNFSFWDHFKATLNGGYSVYNSLQLQDYDNEEIYDFEIPNSFYLNVGLKYVFKNNTNVKRLY</sequence>
<reference evidence="3 4" key="1">
    <citation type="submission" date="2019-07" db="EMBL/GenBank/DDBJ databases">
        <title>Genome sequencing for Formosa sp. PS13.</title>
        <authorList>
            <person name="Park S.-J."/>
        </authorList>
    </citation>
    <scope>NUCLEOTIDE SEQUENCE [LARGE SCALE GENOMIC DNA]</scope>
    <source>
        <strain evidence="3 4">PS13</strain>
    </source>
</reference>
<dbReference type="RefSeq" id="WP_143381216.1">
    <property type="nucleotide sequence ID" value="NZ_CP041637.1"/>
</dbReference>
<evidence type="ECO:0000313" key="4">
    <source>
        <dbReference type="Proteomes" id="UP000319209"/>
    </source>
</evidence>
<evidence type="ECO:0000256" key="1">
    <source>
        <dbReference type="SAM" id="SignalP"/>
    </source>
</evidence>
<keyword evidence="1" id="KW-0732">Signal</keyword>
<feature type="domain" description="DUF6268" evidence="2">
    <location>
        <begin position="39"/>
        <end position="284"/>
    </location>
</feature>
<organism evidence="3 4">
    <name type="scientific">Formosa sediminum</name>
    <dbReference type="NCBI Taxonomy" id="2594004"/>
    <lineage>
        <taxon>Bacteria</taxon>
        <taxon>Pseudomonadati</taxon>
        <taxon>Bacteroidota</taxon>
        <taxon>Flavobacteriia</taxon>
        <taxon>Flavobacteriales</taxon>
        <taxon>Flavobacteriaceae</taxon>
        <taxon>Formosa</taxon>
    </lineage>
</organism>